<keyword evidence="11 16" id="KW-0472">Membrane</keyword>
<evidence type="ECO:0000256" key="3">
    <source>
        <dbReference type="ARBA" id="ARBA00006122"/>
    </source>
</evidence>
<gene>
    <name evidence="19" type="ORF">DAPK24_044950</name>
</gene>
<feature type="transmembrane region" description="Helical" evidence="16">
    <location>
        <begin position="329"/>
        <end position="350"/>
    </location>
</feature>
<dbReference type="InterPro" id="IPR031814">
    <property type="entry name" value="ALG11_N"/>
</dbReference>
<keyword evidence="20" id="KW-1185">Reference proteome</keyword>
<accession>A0AAV5R9R8</accession>
<evidence type="ECO:0000256" key="8">
    <source>
        <dbReference type="ARBA" id="ARBA00022692"/>
    </source>
</evidence>
<evidence type="ECO:0000256" key="7">
    <source>
        <dbReference type="ARBA" id="ARBA00022679"/>
    </source>
</evidence>
<evidence type="ECO:0000256" key="2">
    <source>
        <dbReference type="ARBA" id="ARBA00004922"/>
    </source>
</evidence>
<dbReference type="InterPro" id="IPR038013">
    <property type="entry name" value="ALG11"/>
</dbReference>
<evidence type="ECO:0000259" key="17">
    <source>
        <dbReference type="Pfam" id="PF00534"/>
    </source>
</evidence>
<evidence type="ECO:0000256" key="11">
    <source>
        <dbReference type="ARBA" id="ARBA00023136"/>
    </source>
</evidence>
<keyword evidence="8 16" id="KW-0812">Transmembrane</keyword>
<evidence type="ECO:0000256" key="4">
    <source>
        <dbReference type="ARBA" id="ARBA00012645"/>
    </source>
</evidence>
<evidence type="ECO:0000256" key="13">
    <source>
        <dbReference type="ARBA" id="ARBA00032060"/>
    </source>
</evidence>
<dbReference type="Pfam" id="PF00534">
    <property type="entry name" value="Glycos_transf_1"/>
    <property type="match status" value="1"/>
</dbReference>
<dbReference type="Proteomes" id="UP001378960">
    <property type="component" value="Unassembled WGS sequence"/>
</dbReference>
<dbReference type="Pfam" id="PF15924">
    <property type="entry name" value="ALG11_N"/>
    <property type="match status" value="1"/>
</dbReference>
<dbReference type="InterPro" id="IPR001296">
    <property type="entry name" value="Glyco_trans_1"/>
</dbReference>
<reference evidence="19 20" key="1">
    <citation type="journal article" date="2023" name="Elife">
        <title>Identification of key yeast species and microbe-microbe interactions impacting larval growth of Drosophila in the wild.</title>
        <authorList>
            <person name="Mure A."/>
            <person name="Sugiura Y."/>
            <person name="Maeda R."/>
            <person name="Honda K."/>
            <person name="Sakurai N."/>
            <person name="Takahashi Y."/>
            <person name="Watada M."/>
            <person name="Katoh T."/>
            <person name="Gotoh A."/>
            <person name="Gotoh Y."/>
            <person name="Taniguchi I."/>
            <person name="Nakamura K."/>
            <person name="Hayashi T."/>
            <person name="Katayama T."/>
            <person name="Uemura T."/>
            <person name="Hattori Y."/>
        </authorList>
    </citation>
    <scope>NUCLEOTIDE SEQUENCE [LARGE SCALE GENOMIC DNA]</scope>
    <source>
        <strain evidence="19 20">PK-24</strain>
    </source>
</reference>
<organism evidence="19 20">
    <name type="scientific">Pichia kluyveri</name>
    <name type="common">Yeast</name>
    <dbReference type="NCBI Taxonomy" id="36015"/>
    <lineage>
        <taxon>Eukaryota</taxon>
        <taxon>Fungi</taxon>
        <taxon>Dikarya</taxon>
        <taxon>Ascomycota</taxon>
        <taxon>Saccharomycotina</taxon>
        <taxon>Pichiomycetes</taxon>
        <taxon>Pichiales</taxon>
        <taxon>Pichiaceae</taxon>
        <taxon>Pichia</taxon>
    </lineage>
</organism>
<keyword evidence="7" id="KW-0808">Transferase</keyword>
<comment type="pathway">
    <text evidence="2">Protein modification; protein glycosylation.</text>
</comment>
<evidence type="ECO:0000256" key="10">
    <source>
        <dbReference type="ARBA" id="ARBA00022989"/>
    </source>
</evidence>
<feature type="transmembrane region" description="Helical" evidence="16">
    <location>
        <begin position="248"/>
        <end position="274"/>
    </location>
</feature>
<comment type="subcellular location">
    <subcellularLocation>
        <location evidence="1">Endoplasmic reticulum membrane</location>
        <topology evidence="1">Single-pass membrane protein</topology>
    </subcellularLocation>
</comment>
<evidence type="ECO:0000256" key="12">
    <source>
        <dbReference type="ARBA" id="ARBA00030431"/>
    </source>
</evidence>
<comment type="catalytic activity">
    <reaction evidence="15">
        <text>an alpha-D-Man-(1-&gt;3)-[alpha-D-Man-(1-&gt;6)]-beta-D-Man-(1-&gt;4)-beta-D-GlcNAc-(1-&gt;4)-alpha-D-GlcNAc-diphospho-di-trans,poly-cis-dolichol + 2 GDP-alpha-D-mannose = an alpha-D-Man-(1-&gt;2)-alpha-D-Man-(1-&gt;2)-alpha-D-Man-(1-&gt;3)-[alpha-D-Man-(1-&gt;6)]-beta-D-Man-(1-&gt;4)-beta-D-GlcNAc-(1-&gt;4)-alpha-D-GlcNAc-diphospho-di-trans,poly-cis-dolichol + 2 GDP + 2 H(+)</text>
        <dbReference type="Rhea" id="RHEA:29523"/>
        <dbReference type="Rhea" id="RHEA-COMP:19515"/>
        <dbReference type="Rhea" id="RHEA-COMP:19516"/>
        <dbReference type="ChEBI" id="CHEBI:15378"/>
        <dbReference type="ChEBI" id="CHEBI:57527"/>
        <dbReference type="ChEBI" id="CHEBI:58189"/>
        <dbReference type="ChEBI" id="CHEBI:132511"/>
        <dbReference type="ChEBI" id="CHEBI:132515"/>
        <dbReference type="EC" id="2.4.1.131"/>
    </reaction>
    <physiologicalReaction direction="left-to-right" evidence="15">
        <dbReference type="Rhea" id="RHEA:29524"/>
    </physiologicalReaction>
</comment>
<keyword evidence="10 16" id="KW-1133">Transmembrane helix</keyword>
<evidence type="ECO:0000256" key="16">
    <source>
        <dbReference type="SAM" id="Phobius"/>
    </source>
</evidence>
<dbReference type="AlphaFoldDB" id="A0AAV5R9R8"/>
<evidence type="ECO:0000256" key="1">
    <source>
        <dbReference type="ARBA" id="ARBA00004389"/>
    </source>
</evidence>
<evidence type="ECO:0000313" key="20">
    <source>
        <dbReference type="Proteomes" id="UP001378960"/>
    </source>
</evidence>
<dbReference type="EC" id="2.4.1.131" evidence="4"/>
<proteinExistence type="inferred from homology"/>
<evidence type="ECO:0000256" key="9">
    <source>
        <dbReference type="ARBA" id="ARBA00022824"/>
    </source>
</evidence>
<evidence type="ECO:0000256" key="6">
    <source>
        <dbReference type="ARBA" id="ARBA00022676"/>
    </source>
</evidence>
<dbReference type="GO" id="GO:0006487">
    <property type="term" value="P:protein N-linked glycosylation"/>
    <property type="evidence" value="ECO:0007669"/>
    <property type="project" value="TreeGrafter"/>
</dbReference>
<comment type="similarity">
    <text evidence="3">Belongs to the glycosyltransferase group 1 family.</text>
</comment>
<sequence>MVNVFETQSKIDLSTFSVKDILLSHITSIPTAICILCYIIYQCGRPFTQRFFFLPPTDYRDTLKVALDKPNGNLPIGKIGVKKSSYRRRLIMGTSKPQSCSTLPLNSIDAKGETVNNLDSKYYKLHVPLADRKDEESRYNFLINIKPIDVHAGNRRKLIGFFHPFSYASGGGEKVLWEAVISTLESDINNIAVIYTFTPTTSTSAVSILENVDKTFGIKFLSEDRPELRDRIVFIHLPDKYQWLINGVYFKFLSIISQAIGSIILVLIGFYQLVPDIFIDTMGVPFSYSIVFGFFDIPIISYIHYPTVSRDMLNAAKNMGSIYGLIKYCYWWVLLKLYSINIMCVDTALYNSTWTCENVLSAIGMGKKKEEVDDVEDDILYPPCVSYDDERFEKITVKKLMDVKRDRTIVYLAQFRPEKRHKLLIKHYKEYLNKLNELGNPNIQLHKLIFIGSVREGKDEKYINELKELVREFEIDEKLIKFELNAPTETVENYLEKSDYGINCMWKEHFGIAVVEYMFNGAIPLVHASAGPFEDIVIPRIDGKILSRKERNKTVKLPFNSKSGLFFKDETDPDYNKSITEMEKYPTLTEMLLSASVLGEDEKKILRENAIYVSRERFGKGVFPMKWHKYITEIVDIETSRRSVRGKVERLY</sequence>
<dbReference type="GO" id="GO:0005789">
    <property type="term" value="C:endoplasmic reticulum membrane"/>
    <property type="evidence" value="ECO:0007669"/>
    <property type="project" value="UniProtKB-SubCell"/>
</dbReference>
<feature type="domain" description="Glycosyl transferase family 1" evidence="17">
    <location>
        <begin position="403"/>
        <end position="547"/>
    </location>
</feature>
<dbReference type="Gene3D" id="3.40.50.2000">
    <property type="entry name" value="Glycogen Phosphorylase B"/>
    <property type="match status" value="1"/>
</dbReference>
<evidence type="ECO:0000313" key="19">
    <source>
        <dbReference type="EMBL" id="GMM47897.1"/>
    </source>
</evidence>
<feature type="domain" description="ALG11 mannosyltransferase N-terminal" evidence="18">
    <location>
        <begin position="157"/>
        <end position="359"/>
    </location>
</feature>
<dbReference type="SUPFAM" id="SSF53756">
    <property type="entry name" value="UDP-Glycosyltransferase/glycogen phosphorylase"/>
    <property type="match status" value="1"/>
</dbReference>
<comment type="caution">
    <text evidence="19">The sequence shown here is derived from an EMBL/GenBank/DDBJ whole genome shotgun (WGS) entry which is preliminary data.</text>
</comment>
<evidence type="ECO:0000256" key="5">
    <source>
        <dbReference type="ARBA" id="ARBA00022018"/>
    </source>
</evidence>
<dbReference type="PANTHER" id="PTHR45919">
    <property type="entry name" value="GDP-MAN:MAN(3)GLCNAC(2)-PP-DOL ALPHA-1,2-MANNOSYLTRANSFERASE"/>
    <property type="match status" value="1"/>
</dbReference>
<keyword evidence="6" id="KW-0328">Glycosyltransferase</keyword>
<evidence type="ECO:0000256" key="15">
    <source>
        <dbReference type="ARBA" id="ARBA00045065"/>
    </source>
</evidence>
<feature type="transmembrane region" description="Helical" evidence="16">
    <location>
        <begin position="286"/>
        <end position="308"/>
    </location>
</feature>
<evidence type="ECO:0000256" key="14">
    <source>
        <dbReference type="ARBA" id="ARBA00032515"/>
    </source>
</evidence>
<evidence type="ECO:0000259" key="18">
    <source>
        <dbReference type="Pfam" id="PF15924"/>
    </source>
</evidence>
<dbReference type="GO" id="GO:0004377">
    <property type="term" value="F:GDP-Man:Man(3)GlcNAc(2)-PP-Dol alpha-1,2-mannosyltransferase activity"/>
    <property type="evidence" value="ECO:0007669"/>
    <property type="project" value="UniProtKB-EC"/>
</dbReference>
<feature type="transmembrane region" description="Helical" evidence="16">
    <location>
        <begin position="22"/>
        <end position="41"/>
    </location>
</feature>
<dbReference type="EMBL" id="BTGB01000009">
    <property type="protein sequence ID" value="GMM47897.1"/>
    <property type="molecule type" value="Genomic_DNA"/>
</dbReference>
<protein>
    <recommendedName>
        <fullName evidence="5">GDP-Man:Man(3)GlcNAc(2)-PP-Dol alpha-1,2-mannosyltransferase</fullName>
        <ecNumber evidence="4">2.4.1.131</ecNumber>
    </recommendedName>
    <alternativeName>
        <fullName evidence="12">Alpha-1,2-mannosyltransferase ALG11</fullName>
    </alternativeName>
    <alternativeName>
        <fullName evidence="13">Asparagine-linked glycosylation protein 11</fullName>
    </alternativeName>
    <alternativeName>
        <fullName evidence="14">Glycolipid 2-alpha-mannosyltransferase</fullName>
    </alternativeName>
</protein>
<keyword evidence="9" id="KW-0256">Endoplasmic reticulum</keyword>
<name>A0AAV5R9R8_PICKL</name>
<dbReference type="PANTHER" id="PTHR45919:SF1">
    <property type="entry name" value="GDP-MAN:MAN(3)GLCNAC(2)-PP-DOL ALPHA-1,2-MANNOSYLTRANSFERASE"/>
    <property type="match status" value="1"/>
</dbReference>